<dbReference type="PANTHER" id="PTHR43689:SF8">
    <property type="entry name" value="ALPHA_BETA-HYDROLASES SUPERFAMILY PROTEIN"/>
    <property type="match status" value="1"/>
</dbReference>
<comment type="caution">
    <text evidence="2">The sequence shown here is derived from an EMBL/GenBank/DDBJ whole genome shotgun (WGS) entry which is preliminary data.</text>
</comment>
<dbReference type="InterPro" id="IPR000073">
    <property type="entry name" value="AB_hydrolase_1"/>
</dbReference>
<dbReference type="PANTHER" id="PTHR43689">
    <property type="entry name" value="HYDROLASE"/>
    <property type="match status" value="1"/>
</dbReference>
<dbReference type="RefSeq" id="WP_344828049.1">
    <property type="nucleotide sequence ID" value="NZ_BAABEZ010000024.1"/>
</dbReference>
<dbReference type="Gene3D" id="3.40.50.1820">
    <property type="entry name" value="alpha/beta hydrolase"/>
    <property type="match status" value="1"/>
</dbReference>
<sequence length="260" mass="29193">MSTAEEMTYVETGGIQLACRSKMVYPGRPVIIFLHDSLGCTALWRDFPDRLAERCRCNFFVYDRQGYGASDPFSIREREPDYMHREAAVLSDLIKHFDFKQVWLFGHSDGGSIALIAAALYPQLLAGIITEGAHIFVEELTLQGIREAVNAYNHTDLPQKLERYHGVRTAEVFRLWAETWLTESFRHWNISTILPEIICPVLVIQGEEDAYGTEAQVQGIVQSVKGPAAAYIVPQAGHSPHKEASGSTLTISADFILRYS</sequence>
<dbReference type="GO" id="GO:0016787">
    <property type="term" value="F:hydrolase activity"/>
    <property type="evidence" value="ECO:0007669"/>
    <property type="project" value="UniProtKB-KW"/>
</dbReference>
<name>A0ABP8N0U1_9BACT</name>
<dbReference type="Proteomes" id="UP001501410">
    <property type="component" value="Unassembled WGS sequence"/>
</dbReference>
<dbReference type="InterPro" id="IPR029058">
    <property type="entry name" value="AB_hydrolase_fold"/>
</dbReference>
<protein>
    <submittedName>
        <fullName evidence="2">Alpha/beta hydrolase</fullName>
    </submittedName>
</protein>
<keyword evidence="2" id="KW-0378">Hydrolase</keyword>
<gene>
    <name evidence="2" type="ORF">GCM10023092_26230</name>
</gene>
<organism evidence="2 3">
    <name type="scientific">Rurimicrobium arvi</name>
    <dbReference type="NCBI Taxonomy" id="2049916"/>
    <lineage>
        <taxon>Bacteria</taxon>
        <taxon>Pseudomonadati</taxon>
        <taxon>Bacteroidota</taxon>
        <taxon>Chitinophagia</taxon>
        <taxon>Chitinophagales</taxon>
        <taxon>Chitinophagaceae</taxon>
        <taxon>Rurimicrobium</taxon>
    </lineage>
</organism>
<dbReference type="EMBL" id="BAABEZ010000024">
    <property type="protein sequence ID" value="GAA4458220.1"/>
    <property type="molecule type" value="Genomic_DNA"/>
</dbReference>
<accession>A0ABP8N0U1</accession>
<dbReference type="SUPFAM" id="SSF53474">
    <property type="entry name" value="alpha/beta-Hydrolases"/>
    <property type="match status" value="1"/>
</dbReference>
<evidence type="ECO:0000313" key="3">
    <source>
        <dbReference type="Proteomes" id="UP001501410"/>
    </source>
</evidence>
<dbReference type="Pfam" id="PF12697">
    <property type="entry name" value="Abhydrolase_6"/>
    <property type="match status" value="1"/>
</dbReference>
<evidence type="ECO:0000259" key="1">
    <source>
        <dbReference type="Pfam" id="PF12697"/>
    </source>
</evidence>
<proteinExistence type="predicted"/>
<keyword evidence="3" id="KW-1185">Reference proteome</keyword>
<feature type="domain" description="AB hydrolase-1" evidence="1">
    <location>
        <begin position="31"/>
        <end position="243"/>
    </location>
</feature>
<reference evidence="3" key="1">
    <citation type="journal article" date="2019" name="Int. J. Syst. Evol. Microbiol.">
        <title>The Global Catalogue of Microorganisms (GCM) 10K type strain sequencing project: providing services to taxonomists for standard genome sequencing and annotation.</title>
        <authorList>
            <consortium name="The Broad Institute Genomics Platform"/>
            <consortium name="The Broad Institute Genome Sequencing Center for Infectious Disease"/>
            <person name="Wu L."/>
            <person name="Ma J."/>
        </authorList>
    </citation>
    <scope>NUCLEOTIDE SEQUENCE [LARGE SCALE GENOMIC DNA]</scope>
    <source>
        <strain evidence="3">JCM 31921</strain>
    </source>
</reference>
<evidence type="ECO:0000313" key="2">
    <source>
        <dbReference type="EMBL" id="GAA4458220.1"/>
    </source>
</evidence>